<keyword evidence="2" id="KW-1185">Reference proteome</keyword>
<sequence>MNSRSKARAAQVHAFARTRSVWPAGRKKINPEQNRNKCDVHEVKSFLDSLPIDENADLDAELPVLDLREEYFLGKVDETQNIEDLKNMMQVYGVTSKDNFDVINLS</sequence>
<dbReference type="AlphaFoldDB" id="A0A9N9QMA2"/>
<proteinExistence type="predicted"/>
<dbReference type="Proteomes" id="UP001152799">
    <property type="component" value="Chromosome 13"/>
</dbReference>
<gene>
    <name evidence="1" type="ORF">CEUTPL_LOCUS4173</name>
</gene>
<protein>
    <submittedName>
        <fullName evidence="1">Uncharacterized protein</fullName>
    </submittedName>
</protein>
<evidence type="ECO:0000313" key="2">
    <source>
        <dbReference type="Proteomes" id="UP001152799"/>
    </source>
</evidence>
<organism evidence="1 2">
    <name type="scientific">Ceutorhynchus assimilis</name>
    <name type="common">cabbage seed weevil</name>
    <dbReference type="NCBI Taxonomy" id="467358"/>
    <lineage>
        <taxon>Eukaryota</taxon>
        <taxon>Metazoa</taxon>
        <taxon>Ecdysozoa</taxon>
        <taxon>Arthropoda</taxon>
        <taxon>Hexapoda</taxon>
        <taxon>Insecta</taxon>
        <taxon>Pterygota</taxon>
        <taxon>Neoptera</taxon>
        <taxon>Endopterygota</taxon>
        <taxon>Coleoptera</taxon>
        <taxon>Polyphaga</taxon>
        <taxon>Cucujiformia</taxon>
        <taxon>Curculionidae</taxon>
        <taxon>Ceutorhynchinae</taxon>
        <taxon>Ceutorhynchus</taxon>
    </lineage>
</organism>
<accession>A0A9N9QMA2</accession>
<name>A0A9N9QMA2_9CUCU</name>
<evidence type="ECO:0000313" key="1">
    <source>
        <dbReference type="EMBL" id="CAG9763515.1"/>
    </source>
</evidence>
<dbReference type="EMBL" id="OU892289">
    <property type="protein sequence ID" value="CAG9763515.1"/>
    <property type="molecule type" value="Genomic_DNA"/>
</dbReference>
<reference evidence="1" key="1">
    <citation type="submission" date="2022-01" db="EMBL/GenBank/DDBJ databases">
        <authorList>
            <person name="King R."/>
        </authorList>
    </citation>
    <scope>NUCLEOTIDE SEQUENCE</scope>
</reference>